<evidence type="ECO:0000313" key="2">
    <source>
        <dbReference type="Proteomes" id="UP000186817"/>
    </source>
</evidence>
<name>A0A1Q9ES22_SYMMI</name>
<dbReference type="AlphaFoldDB" id="A0A1Q9ES22"/>
<evidence type="ECO:0000313" key="1">
    <source>
        <dbReference type="EMBL" id="OLQ10213.1"/>
    </source>
</evidence>
<accession>A0A1Q9ES22</accession>
<keyword evidence="2" id="KW-1185">Reference proteome</keyword>
<comment type="caution">
    <text evidence="1">The sequence shown here is derived from an EMBL/GenBank/DDBJ whole genome shotgun (WGS) entry which is preliminary data.</text>
</comment>
<dbReference type="EMBL" id="LSRX01000082">
    <property type="protein sequence ID" value="OLQ10213.1"/>
    <property type="molecule type" value="Genomic_DNA"/>
</dbReference>
<proteinExistence type="predicted"/>
<dbReference type="Proteomes" id="UP000186817">
    <property type="component" value="Unassembled WGS sequence"/>
</dbReference>
<sequence length="300" mass="34224">MPWRGIWDRPPSTSSVAALRQYRLCPDLTGTAVLAEAAEILSRFVPRLWRVHRPLNLTNTSHWLVHVAETKQWVRMGERHLLRLMTDGGLRQHFDPSHWSSAPFFRAVSFVNALYRASPLLGGELKRQRLSIQLLDHFMFSDAHLVFALLDRLDCRRSLRGQLHIPRFDESPQCLGRGRGSLPASSEGFHLRQAERRFTKNPDWEILKEGGVRGRGRGREWRGSLEEILRANGSGFKSVDLLGVHVDGREETVLKSLADKLRPTMVKAIGLAAWAPGFRREGYDPASLIRLLRSRGYEPE</sequence>
<reference evidence="1 2" key="1">
    <citation type="submission" date="2016-02" db="EMBL/GenBank/DDBJ databases">
        <title>Genome analysis of coral dinoflagellate symbionts highlights evolutionary adaptations to a symbiotic lifestyle.</title>
        <authorList>
            <person name="Aranda M."/>
            <person name="Li Y."/>
            <person name="Liew Y.J."/>
            <person name="Baumgarten S."/>
            <person name="Simakov O."/>
            <person name="Wilson M."/>
            <person name="Piel J."/>
            <person name="Ashoor H."/>
            <person name="Bougouffa S."/>
            <person name="Bajic V.B."/>
            <person name="Ryu T."/>
            <person name="Ravasi T."/>
            <person name="Bayer T."/>
            <person name="Micklem G."/>
            <person name="Kim H."/>
            <person name="Bhak J."/>
            <person name="Lajeunesse T.C."/>
            <person name="Voolstra C.R."/>
        </authorList>
    </citation>
    <scope>NUCLEOTIDE SEQUENCE [LARGE SCALE GENOMIC DNA]</scope>
    <source>
        <strain evidence="1 2">CCMP2467</strain>
    </source>
</reference>
<protein>
    <submittedName>
        <fullName evidence="1">Uncharacterized protein</fullName>
    </submittedName>
</protein>
<organism evidence="1 2">
    <name type="scientific">Symbiodinium microadriaticum</name>
    <name type="common">Dinoflagellate</name>
    <name type="synonym">Zooxanthella microadriatica</name>
    <dbReference type="NCBI Taxonomy" id="2951"/>
    <lineage>
        <taxon>Eukaryota</taxon>
        <taxon>Sar</taxon>
        <taxon>Alveolata</taxon>
        <taxon>Dinophyceae</taxon>
        <taxon>Suessiales</taxon>
        <taxon>Symbiodiniaceae</taxon>
        <taxon>Symbiodinium</taxon>
    </lineage>
</organism>
<gene>
    <name evidence="1" type="ORF">AK812_SmicGene6064</name>
</gene>